<dbReference type="KEGG" id="blag:BLTE_26950"/>
<dbReference type="EMBL" id="AP018907">
    <property type="protein sequence ID" value="BBF94010.1"/>
    <property type="molecule type" value="Genomic_DNA"/>
</dbReference>
<organism evidence="3 4">
    <name type="scientific">Blastochloris tepida</name>
    <dbReference type="NCBI Taxonomy" id="2233851"/>
    <lineage>
        <taxon>Bacteria</taxon>
        <taxon>Pseudomonadati</taxon>
        <taxon>Pseudomonadota</taxon>
        <taxon>Alphaproteobacteria</taxon>
        <taxon>Hyphomicrobiales</taxon>
        <taxon>Blastochloridaceae</taxon>
        <taxon>Blastochloris</taxon>
    </lineage>
</organism>
<accession>A0A348G377</accession>
<name>A0A348G377_9HYPH</name>
<sequence>MSFRAGAVCAALFAVLAVVPASAHFQEILPSADVLPDGGKVTVDLVFTHPMERGPVMEMAKPKRVGVAAEGKTVDLLPALRETKIDGKTAWTLDHELKAPGAVTFFVEPQPYWEPAEKKWITHYAKVIVDGFASGEGWTAQVGLPVEIEPLARPTGLWTGNLFRGLVRAKGKPVPFAEIEVEWVNDGSVTAPNDAFITQVIRADQNGVFAYAMPRAGWWGFAALVDGPAAKAPDGKPAKTELGGLIWVKATDMGGAPAAAPAASAAPAPAETAPAASAPAKPAE</sequence>
<evidence type="ECO:0000313" key="4">
    <source>
        <dbReference type="Proteomes" id="UP000266934"/>
    </source>
</evidence>
<feature type="region of interest" description="Disordered" evidence="1">
    <location>
        <begin position="256"/>
        <end position="284"/>
    </location>
</feature>
<protein>
    <submittedName>
        <fullName evidence="3">ATP-dependent DNA ligase</fullName>
    </submittedName>
</protein>
<keyword evidence="2" id="KW-0732">Signal</keyword>
<feature type="signal peptide" evidence="2">
    <location>
        <begin position="1"/>
        <end position="23"/>
    </location>
</feature>
<dbReference type="Pfam" id="PF10670">
    <property type="entry name" value="DUF4198"/>
    <property type="match status" value="1"/>
</dbReference>
<reference evidence="3 4" key="1">
    <citation type="submission" date="2018-08" db="EMBL/GenBank/DDBJ databases">
        <title>Complete genome sequencing of Blastochloris tepida GI.</title>
        <authorList>
            <person name="Tsukatani Y."/>
            <person name="Mori H."/>
        </authorList>
    </citation>
    <scope>NUCLEOTIDE SEQUENCE [LARGE SCALE GENOMIC DNA]</scope>
    <source>
        <strain evidence="3 4">GI</strain>
    </source>
</reference>
<gene>
    <name evidence="3" type="ORF">BLTE_26950</name>
</gene>
<proteinExistence type="predicted"/>
<keyword evidence="4" id="KW-1185">Reference proteome</keyword>
<dbReference type="OrthoDB" id="9780723at2"/>
<feature type="chain" id="PRO_5016972261" evidence="2">
    <location>
        <begin position="24"/>
        <end position="284"/>
    </location>
</feature>
<dbReference type="GO" id="GO:0016874">
    <property type="term" value="F:ligase activity"/>
    <property type="evidence" value="ECO:0007669"/>
    <property type="project" value="UniProtKB-KW"/>
</dbReference>
<keyword evidence="3" id="KW-0436">Ligase</keyword>
<dbReference type="InterPro" id="IPR019613">
    <property type="entry name" value="DUF4198"/>
</dbReference>
<dbReference type="Proteomes" id="UP000266934">
    <property type="component" value="Chromosome"/>
</dbReference>
<evidence type="ECO:0000256" key="2">
    <source>
        <dbReference type="SAM" id="SignalP"/>
    </source>
</evidence>
<dbReference type="AlphaFoldDB" id="A0A348G377"/>
<evidence type="ECO:0000256" key="1">
    <source>
        <dbReference type="SAM" id="MobiDB-lite"/>
    </source>
</evidence>
<evidence type="ECO:0000313" key="3">
    <source>
        <dbReference type="EMBL" id="BBF94010.1"/>
    </source>
</evidence>